<comment type="caution">
    <text evidence="12">The sequence shown here is derived from an EMBL/GenBank/DDBJ whole genome shotgun (WGS) entry which is preliminary data.</text>
</comment>
<dbReference type="RefSeq" id="WP_109727201.1">
    <property type="nucleotide sequence ID" value="NZ_QGDI01000010.1"/>
</dbReference>
<keyword evidence="6 10" id="KW-0408">Iron</keyword>
<dbReference type="HAMAP" id="MF_00942">
    <property type="entry name" value="Nth"/>
    <property type="match status" value="1"/>
</dbReference>
<evidence type="ECO:0000256" key="5">
    <source>
        <dbReference type="ARBA" id="ARBA00022801"/>
    </source>
</evidence>
<dbReference type="EMBL" id="QGDI01000010">
    <property type="protein sequence ID" value="PWJ11243.1"/>
    <property type="molecule type" value="Genomic_DNA"/>
</dbReference>
<dbReference type="FunFam" id="1.10.340.30:FF:000001">
    <property type="entry name" value="Endonuclease III"/>
    <property type="match status" value="1"/>
</dbReference>
<comment type="cofactor">
    <cofactor evidence="10">
        <name>[4Fe-4S] cluster</name>
        <dbReference type="ChEBI" id="CHEBI:49883"/>
    </cofactor>
    <text evidence="10">Binds 1 [4Fe-4S] cluster.</text>
</comment>
<keyword evidence="10" id="KW-0238">DNA-binding</keyword>
<evidence type="ECO:0000256" key="10">
    <source>
        <dbReference type="HAMAP-Rule" id="MF_00942"/>
    </source>
</evidence>
<dbReference type="InterPro" id="IPR004036">
    <property type="entry name" value="Endonuclease-III-like_CS2"/>
</dbReference>
<feature type="binding site" evidence="10">
    <location>
        <position position="204"/>
    </location>
    <ligand>
        <name>[4Fe-4S] cluster</name>
        <dbReference type="ChEBI" id="CHEBI:49883"/>
    </ligand>
</feature>
<keyword evidence="7 10" id="KW-0411">Iron-sulfur</keyword>
<sequence length="212" mass="23571">MTKKEIASLAVSELEKLYPDAVCTLDYEKPYELLFATRLAAQCTDARVNIVTKTLFAKYPTLEAFAEADLAKLEQDVKPCGFYRNKAKSLKEMAGQLINDFGGVVPDTMEELLSLSGVGRKTANLILGDVYGKPAMVTDTHCIRITGRLGLTKNKEPAKVEKDLVKLIPPEVSSDFCHRTVEFGRDICTARKPKCGECPLNYFCKFYQSANK</sequence>
<dbReference type="GO" id="GO:0019104">
    <property type="term" value="F:DNA N-glycosylase activity"/>
    <property type="evidence" value="ECO:0007669"/>
    <property type="project" value="UniProtKB-UniRule"/>
</dbReference>
<dbReference type="AlphaFoldDB" id="A0A315YIY5"/>
<feature type="binding site" evidence="10">
    <location>
        <position position="198"/>
    </location>
    <ligand>
        <name>[4Fe-4S] cluster</name>
        <dbReference type="ChEBI" id="CHEBI:49883"/>
    </ligand>
</feature>
<comment type="catalytic activity">
    <reaction evidence="10">
        <text>2'-deoxyribonucleotide-(2'-deoxyribose 5'-phosphate)-2'-deoxyribonucleotide-DNA = a 3'-end 2'-deoxyribonucleotide-(2,3-dehydro-2,3-deoxyribose 5'-phosphate)-DNA + a 5'-end 5'-phospho-2'-deoxyribonucleoside-DNA + H(+)</text>
        <dbReference type="Rhea" id="RHEA:66592"/>
        <dbReference type="Rhea" id="RHEA-COMP:13180"/>
        <dbReference type="Rhea" id="RHEA-COMP:16897"/>
        <dbReference type="Rhea" id="RHEA-COMP:17067"/>
        <dbReference type="ChEBI" id="CHEBI:15378"/>
        <dbReference type="ChEBI" id="CHEBI:136412"/>
        <dbReference type="ChEBI" id="CHEBI:157695"/>
        <dbReference type="ChEBI" id="CHEBI:167181"/>
        <dbReference type="EC" id="4.2.99.18"/>
    </reaction>
</comment>
<dbReference type="OrthoDB" id="9800977at2"/>
<comment type="similarity">
    <text evidence="1 10">Belongs to the Nth/MutY family.</text>
</comment>
<keyword evidence="4 10" id="KW-0227">DNA damage</keyword>
<dbReference type="SMART" id="SM00525">
    <property type="entry name" value="FES"/>
    <property type="match status" value="1"/>
</dbReference>
<evidence type="ECO:0000256" key="2">
    <source>
        <dbReference type="ARBA" id="ARBA00022485"/>
    </source>
</evidence>
<dbReference type="InterPro" id="IPR005759">
    <property type="entry name" value="Nth"/>
</dbReference>
<dbReference type="EC" id="4.2.99.18" evidence="10"/>
<evidence type="ECO:0000256" key="8">
    <source>
        <dbReference type="ARBA" id="ARBA00023204"/>
    </source>
</evidence>
<dbReference type="PIRSF" id="PIRSF001435">
    <property type="entry name" value="Nth"/>
    <property type="match status" value="1"/>
</dbReference>
<keyword evidence="10 12" id="KW-0456">Lyase</keyword>
<reference evidence="12 13" key="1">
    <citation type="submission" date="2018-05" db="EMBL/GenBank/DDBJ databases">
        <title>The Hungate 1000. A catalogue of reference genomes from the rumen microbiome.</title>
        <authorList>
            <person name="Kelly W."/>
        </authorList>
    </citation>
    <scope>NUCLEOTIDE SEQUENCE [LARGE SCALE GENOMIC DNA]</scope>
    <source>
        <strain evidence="12 13">SAb67</strain>
    </source>
</reference>
<keyword evidence="12" id="KW-0255">Endonuclease</keyword>
<dbReference type="InterPro" id="IPR003265">
    <property type="entry name" value="HhH-GPD_domain"/>
</dbReference>
<dbReference type="STRING" id="1265.SAMN02910280_0956"/>
<dbReference type="GO" id="GO:0051539">
    <property type="term" value="F:4 iron, 4 sulfur cluster binding"/>
    <property type="evidence" value="ECO:0007669"/>
    <property type="project" value="UniProtKB-UniRule"/>
</dbReference>
<dbReference type="SUPFAM" id="SSF48150">
    <property type="entry name" value="DNA-glycosylase"/>
    <property type="match status" value="1"/>
</dbReference>
<dbReference type="PANTHER" id="PTHR10359:SF18">
    <property type="entry name" value="ENDONUCLEASE III"/>
    <property type="match status" value="1"/>
</dbReference>
<feature type="binding site" evidence="10">
    <location>
        <position position="195"/>
    </location>
    <ligand>
        <name>[4Fe-4S] cluster</name>
        <dbReference type="ChEBI" id="CHEBI:49883"/>
    </ligand>
</feature>
<evidence type="ECO:0000256" key="7">
    <source>
        <dbReference type="ARBA" id="ARBA00023014"/>
    </source>
</evidence>
<evidence type="ECO:0000259" key="11">
    <source>
        <dbReference type="SMART" id="SM00478"/>
    </source>
</evidence>
<feature type="domain" description="HhH-GPD" evidence="11">
    <location>
        <begin position="39"/>
        <end position="186"/>
    </location>
</feature>
<keyword evidence="12" id="KW-0540">Nuclease</keyword>
<keyword evidence="2 10" id="KW-0004">4Fe-4S</keyword>
<proteinExistence type="inferred from homology"/>
<dbReference type="Gene3D" id="1.10.1670.10">
    <property type="entry name" value="Helix-hairpin-Helix base-excision DNA repair enzymes (C-terminal)"/>
    <property type="match status" value="1"/>
</dbReference>
<dbReference type="GO" id="GO:0046872">
    <property type="term" value="F:metal ion binding"/>
    <property type="evidence" value="ECO:0007669"/>
    <property type="project" value="UniProtKB-KW"/>
</dbReference>
<keyword evidence="5 10" id="KW-0378">Hydrolase</keyword>
<evidence type="ECO:0000256" key="1">
    <source>
        <dbReference type="ARBA" id="ARBA00008343"/>
    </source>
</evidence>
<evidence type="ECO:0000256" key="4">
    <source>
        <dbReference type="ARBA" id="ARBA00022763"/>
    </source>
</evidence>
<dbReference type="InterPro" id="IPR000445">
    <property type="entry name" value="HhH_motif"/>
</dbReference>
<dbReference type="Gene3D" id="1.10.340.30">
    <property type="entry name" value="Hypothetical protein, domain 2"/>
    <property type="match status" value="1"/>
</dbReference>
<dbReference type="NCBIfam" id="TIGR01083">
    <property type="entry name" value="nth"/>
    <property type="match status" value="1"/>
</dbReference>
<organism evidence="12 13">
    <name type="scientific">Ruminococcus flavefaciens</name>
    <dbReference type="NCBI Taxonomy" id="1265"/>
    <lineage>
        <taxon>Bacteria</taxon>
        <taxon>Bacillati</taxon>
        <taxon>Bacillota</taxon>
        <taxon>Clostridia</taxon>
        <taxon>Eubacteriales</taxon>
        <taxon>Oscillospiraceae</taxon>
        <taxon>Ruminococcus</taxon>
    </lineage>
</organism>
<evidence type="ECO:0000256" key="3">
    <source>
        <dbReference type="ARBA" id="ARBA00022723"/>
    </source>
</evidence>
<dbReference type="InterPro" id="IPR004035">
    <property type="entry name" value="Endouclease-III_FeS-bd_BS"/>
</dbReference>
<comment type="function">
    <text evidence="10">DNA repair enzyme that has both DNA N-glycosylase activity and AP-lyase activity. The DNA N-glycosylase activity releases various damaged pyrimidines from DNA by cleaving the N-glycosidic bond, leaving an AP (apurinic/apyrimidinic) site. The AP-lyase activity cleaves the phosphodiester bond 3' to the AP site by a beta-elimination, leaving a 3'-terminal unsaturated sugar and a product with a terminal 5'-phosphate.</text>
</comment>
<dbReference type="GO" id="GO:0003677">
    <property type="term" value="F:DNA binding"/>
    <property type="evidence" value="ECO:0007669"/>
    <property type="project" value="UniProtKB-UniRule"/>
</dbReference>
<dbReference type="InterPro" id="IPR011257">
    <property type="entry name" value="DNA_glycosylase"/>
</dbReference>
<keyword evidence="8 10" id="KW-0234">DNA repair</keyword>
<dbReference type="PANTHER" id="PTHR10359">
    <property type="entry name" value="A/G-SPECIFIC ADENINE GLYCOSYLASE/ENDONUCLEASE III"/>
    <property type="match status" value="1"/>
</dbReference>
<dbReference type="GO" id="GO:0140078">
    <property type="term" value="F:class I DNA-(apurinic or apyrimidinic site) endonuclease activity"/>
    <property type="evidence" value="ECO:0007669"/>
    <property type="project" value="UniProtKB-EC"/>
</dbReference>
<keyword evidence="9 10" id="KW-0326">Glycosidase</keyword>
<gene>
    <name evidence="10" type="primary">nth</name>
    <name evidence="12" type="ORF">IE37_02466</name>
</gene>
<dbReference type="PROSITE" id="PS00764">
    <property type="entry name" value="ENDONUCLEASE_III_1"/>
    <property type="match status" value="1"/>
</dbReference>
<feature type="binding site" evidence="10">
    <location>
        <position position="188"/>
    </location>
    <ligand>
        <name>[4Fe-4S] cluster</name>
        <dbReference type="ChEBI" id="CHEBI:49883"/>
    </ligand>
</feature>
<dbReference type="PROSITE" id="PS01155">
    <property type="entry name" value="ENDONUCLEASE_III_2"/>
    <property type="match status" value="1"/>
</dbReference>
<dbReference type="Pfam" id="PF00730">
    <property type="entry name" value="HhH-GPD"/>
    <property type="match status" value="1"/>
</dbReference>
<accession>A0A315YIY5</accession>
<evidence type="ECO:0000256" key="6">
    <source>
        <dbReference type="ARBA" id="ARBA00023004"/>
    </source>
</evidence>
<dbReference type="Proteomes" id="UP000245720">
    <property type="component" value="Unassembled WGS sequence"/>
</dbReference>
<dbReference type="SMART" id="SM00478">
    <property type="entry name" value="ENDO3c"/>
    <property type="match status" value="1"/>
</dbReference>
<keyword evidence="3 10" id="KW-0479">Metal-binding</keyword>
<dbReference type="Pfam" id="PF10576">
    <property type="entry name" value="EndIII_4Fe-2S"/>
    <property type="match status" value="1"/>
</dbReference>
<protein>
    <recommendedName>
        <fullName evidence="10">Endonuclease III</fullName>
        <ecNumber evidence="10">4.2.99.18</ecNumber>
    </recommendedName>
    <alternativeName>
        <fullName evidence="10">DNA-(apurinic or apyrimidinic site) lyase</fullName>
    </alternativeName>
</protein>
<evidence type="ECO:0000313" key="13">
    <source>
        <dbReference type="Proteomes" id="UP000245720"/>
    </source>
</evidence>
<dbReference type="CDD" id="cd00056">
    <property type="entry name" value="ENDO3c"/>
    <property type="match status" value="1"/>
</dbReference>
<evidence type="ECO:0000256" key="9">
    <source>
        <dbReference type="ARBA" id="ARBA00023295"/>
    </source>
</evidence>
<evidence type="ECO:0000313" key="12">
    <source>
        <dbReference type="EMBL" id="PWJ11243.1"/>
    </source>
</evidence>
<dbReference type="InterPro" id="IPR003651">
    <property type="entry name" value="Endonuclease3_FeS-loop_motif"/>
</dbReference>
<dbReference type="InterPro" id="IPR023170">
    <property type="entry name" value="HhH_base_excis_C"/>
</dbReference>
<dbReference type="GO" id="GO:0006285">
    <property type="term" value="P:base-excision repair, AP site formation"/>
    <property type="evidence" value="ECO:0007669"/>
    <property type="project" value="TreeGrafter"/>
</dbReference>
<dbReference type="Pfam" id="PF00633">
    <property type="entry name" value="HHH"/>
    <property type="match status" value="1"/>
</dbReference>
<name>A0A315YIY5_RUMFL</name>